<dbReference type="HOGENOM" id="CLU_3158764_0_0_0"/>
<dbReference type="Proteomes" id="UP000006844">
    <property type="component" value="Chromosome"/>
</dbReference>
<gene>
    <name evidence="2" type="ordered locus">AciPR4_2608</name>
</gene>
<feature type="region of interest" description="Disordered" evidence="1">
    <location>
        <begin position="1"/>
        <end position="36"/>
    </location>
</feature>
<organism evidence="2 3">
    <name type="scientific">Terriglobus saanensis (strain ATCC BAA-1853 / DSM 23119 / SP1PR4)</name>
    <dbReference type="NCBI Taxonomy" id="401053"/>
    <lineage>
        <taxon>Bacteria</taxon>
        <taxon>Pseudomonadati</taxon>
        <taxon>Acidobacteriota</taxon>
        <taxon>Terriglobia</taxon>
        <taxon>Terriglobales</taxon>
        <taxon>Acidobacteriaceae</taxon>
        <taxon>Terriglobus</taxon>
    </lineage>
</organism>
<dbReference type="EMBL" id="CP002467">
    <property type="protein sequence ID" value="ADV83386.1"/>
    <property type="molecule type" value="Genomic_DNA"/>
</dbReference>
<dbReference type="AlphaFoldDB" id="E8V138"/>
<dbReference type="KEGG" id="tsa:AciPR4_2608"/>
<name>E8V138_TERSS</name>
<accession>E8V138</accession>
<evidence type="ECO:0000313" key="2">
    <source>
        <dbReference type="EMBL" id="ADV83386.1"/>
    </source>
</evidence>
<proteinExistence type="predicted"/>
<keyword evidence="3" id="KW-1185">Reference proteome</keyword>
<protein>
    <submittedName>
        <fullName evidence="2">Uncharacterized protein</fullName>
    </submittedName>
</protein>
<evidence type="ECO:0000313" key="3">
    <source>
        <dbReference type="Proteomes" id="UP000006844"/>
    </source>
</evidence>
<reference evidence="2 3" key="1">
    <citation type="journal article" date="2012" name="Stand. Genomic Sci.">
        <title>Complete genome sequence of Terriglobus saanensis type strain SP1PR4(T), an Acidobacteria from tundra soil.</title>
        <authorList>
            <person name="Rawat S.R."/>
            <person name="Mannisto M.K."/>
            <person name="Starovoytov V."/>
            <person name="Goodwin L."/>
            <person name="Nolan M."/>
            <person name="Hauser L."/>
            <person name="Land M."/>
            <person name="Davenport K.W."/>
            <person name="Woyke T."/>
            <person name="Haggblom M.M."/>
        </authorList>
    </citation>
    <scope>NUCLEOTIDE SEQUENCE</scope>
    <source>
        <strain evidence="3">ATCC BAA-1853 / DSM 23119 / SP1PR4</strain>
    </source>
</reference>
<evidence type="ECO:0000256" key="1">
    <source>
        <dbReference type="SAM" id="MobiDB-lite"/>
    </source>
</evidence>
<sequence length="48" mass="5630">MKRQAMKRLSEDAATRRYVPLNQHRGRDGKTMHSMRFTPVLLEMQGKA</sequence>